<evidence type="ECO:0000313" key="14">
    <source>
        <dbReference type="EMBL" id="CAB3239802.1"/>
    </source>
</evidence>
<comment type="similarity">
    <text evidence="2">Belongs to the Diphthine--ammonia ligase family.</text>
</comment>
<dbReference type="EMBL" id="LR784634">
    <property type="protein sequence ID" value="CAB3239802.1"/>
    <property type="molecule type" value="mRNA"/>
</dbReference>
<dbReference type="InterPro" id="IPR006175">
    <property type="entry name" value="YjgF/YER057c/UK114"/>
</dbReference>
<evidence type="ECO:0000256" key="11">
    <source>
        <dbReference type="ARBA" id="ARBA00032849"/>
    </source>
</evidence>
<comment type="pathway">
    <text evidence="1">Protein modification; peptidyl-diphthamide biosynthesis.</text>
</comment>
<dbReference type="InterPro" id="IPR002761">
    <property type="entry name" value="Diphthami_syn_dom"/>
</dbReference>
<keyword evidence="7" id="KW-0067">ATP-binding</keyword>
<dbReference type="CDD" id="cd06156">
    <property type="entry name" value="eu_AANH_C_2"/>
    <property type="match status" value="1"/>
</dbReference>
<evidence type="ECO:0000259" key="13">
    <source>
        <dbReference type="Pfam" id="PF01902"/>
    </source>
</evidence>
<dbReference type="InterPro" id="IPR014729">
    <property type="entry name" value="Rossmann-like_a/b/a_fold"/>
</dbReference>
<evidence type="ECO:0000256" key="8">
    <source>
        <dbReference type="ARBA" id="ARBA00029814"/>
    </source>
</evidence>
<name>A0A6F9DBW3_9ASCI</name>
<evidence type="ECO:0000256" key="1">
    <source>
        <dbReference type="ARBA" id="ARBA00005156"/>
    </source>
</evidence>
<evidence type="ECO:0000256" key="4">
    <source>
        <dbReference type="ARBA" id="ARBA00018426"/>
    </source>
</evidence>
<dbReference type="FunFam" id="3.90.1490.10:FF:000001">
    <property type="entry name" value="Diphthine--ammonia ligase"/>
    <property type="match status" value="1"/>
</dbReference>
<dbReference type="Pfam" id="PF01042">
    <property type="entry name" value="Ribonuc_L-PSP"/>
    <property type="match status" value="2"/>
</dbReference>
<dbReference type="SUPFAM" id="SSF55298">
    <property type="entry name" value="YjgF-like"/>
    <property type="match status" value="2"/>
</dbReference>
<feature type="domain" description="Diphthamide synthase" evidence="13">
    <location>
        <begin position="1"/>
        <end position="233"/>
    </location>
</feature>
<gene>
    <name evidence="14" type="primary">Dph6</name>
</gene>
<evidence type="ECO:0000256" key="5">
    <source>
        <dbReference type="ARBA" id="ARBA00022598"/>
    </source>
</evidence>
<keyword evidence="6" id="KW-0547">Nucleotide-binding</keyword>
<protein>
    <recommendedName>
        <fullName evidence="4">Diphthine--ammonia ligase</fullName>
        <ecNumber evidence="3">6.3.1.14</ecNumber>
    </recommendedName>
    <alternativeName>
        <fullName evidence="9">ATP-binding domain-containing protein 4</fullName>
    </alternativeName>
    <alternativeName>
        <fullName evidence="8">Diphthamide synthase</fullName>
    </alternativeName>
    <alternativeName>
        <fullName evidence="10">Diphthamide synthetase</fullName>
    </alternativeName>
    <alternativeName>
        <fullName evidence="11">Protein DPH6 homolog</fullName>
    </alternativeName>
</protein>
<accession>A0A6F9DBW3</accession>
<evidence type="ECO:0000256" key="3">
    <source>
        <dbReference type="ARBA" id="ARBA00012089"/>
    </source>
</evidence>
<evidence type="ECO:0000256" key="2">
    <source>
        <dbReference type="ARBA" id="ARBA00008496"/>
    </source>
</evidence>
<dbReference type="EC" id="6.3.1.14" evidence="3"/>
<dbReference type="GO" id="GO:0017183">
    <property type="term" value="P:protein histidyl modification to diphthamide"/>
    <property type="evidence" value="ECO:0007669"/>
    <property type="project" value="UniProtKB-UniPathway"/>
</dbReference>
<dbReference type="Gene3D" id="3.40.50.620">
    <property type="entry name" value="HUPs"/>
    <property type="match status" value="1"/>
</dbReference>
<organism evidence="14">
    <name type="scientific">Phallusia mammillata</name>
    <dbReference type="NCBI Taxonomy" id="59560"/>
    <lineage>
        <taxon>Eukaryota</taxon>
        <taxon>Metazoa</taxon>
        <taxon>Chordata</taxon>
        <taxon>Tunicata</taxon>
        <taxon>Ascidiacea</taxon>
        <taxon>Phlebobranchia</taxon>
        <taxon>Ascidiidae</taxon>
        <taxon>Phallusia</taxon>
    </lineage>
</organism>
<dbReference type="Gene3D" id="3.30.1330.40">
    <property type="entry name" value="RutC-like"/>
    <property type="match status" value="2"/>
</dbReference>
<dbReference type="PANTHER" id="PTHR12196:SF2">
    <property type="entry name" value="DIPHTHINE--AMMONIA LIGASE"/>
    <property type="match status" value="1"/>
</dbReference>
<keyword evidence="5 14" id="KW-0436">Ligase</keyword>
<dbReference type="GO" id="GO:0005524">
    <property type="term" value="F:ATP binding"/>
    <property type="evidence" value="ECO:0007669"/>
    <property type="project" value="UniProtKB-KW"/>
</dbReference>
<proteinExistence type="evidence at transcript level"/>
<dbReference type="InterPro" id="IPR030662">
    <property type="entry name" value="DPH6/MJ0570"/>
</dbReference>
<dbReference type="UniPathway" id="UPA00559"/>
<dbReference type="FunFam" id="3.30.1330.40:FF:000010">
    <property type="entry name" value="Diphthine--ammonia ligase"/>
    <property type="match status" value="1"/>
</dbReference>
<dbReference type="FunFam" id="3.40.50.620:FF:000069">
    <property type="entry name" value="diphthine--ammonia ligase"/>
    <property type="match status" value="1"/>
</dbReference>
<dbReference type="GO" id="GO:0017178">
    <property type="term" value="F:diphthine-ammonia ligase activity"/>
    <property type="evidence" value="ECO:0007669"/>
    <property type="project" value="UniProtKB-EC"/>
</dbReference>
<evidence type="ECO:0000256" key="7">
    <source>
        <dbReference type="ARBA" id="ARBA00022840"/>
    </source>
</evidence>
<dbReference type="Pfam" id="PF01902">
    <property type="entry name" value="Diphthami_syn_2"/>
    <property type="match status" value="1"/>
</dbReference>
<evidence type="ECO:0000256" key="9">
    <source>
        <dbReference type="ARBA" id="ARBA00031202"/>
    </source>
</evidence>
<dbReference type="PANTHER" id="PTHR12196">
    <property type="entry name" value="DOMAIN OF UNKNOWN FUNCTION 71 DUF71 -CONTAINING PROTEIN"/>
    <property type="match status" value="1"/>
</dbReference>
<dbReference type="Gene3D" id="3.90.1490.10">
    <property type="entry name" value="putative n-type atp pyrophosphatase, domain 2"/>
    <property type="match status" value="1"/>
</dbReference>
<comment type="catalytic activity">
    <reaction evidence="12">
        <text>diphthine-[translation elongation factor 2] + NH4(+) + ATP = diphthamide-[translation elongation factor 2] + AMP + diphosphate + H(+)</text>
        <dbReference type="Rhea" id="RHEA:19753"/>
        <dbReference type="Rhea" id="RHEA-COMP:10172"/>
        <dbReference type="Rhea" id="RHEA-COMP:10174"/>
        <dbReference type="ChEBI" id="CHEBI:15378"/>
        <dbReference type="ChEBI" id="CHEBI:16692"/>
        <dbReference type="ChEBI" id="CHEBI:28938"/>
        <dbReference type="ChEBI" id="CHEBI:30616"/>
        <dbReference type="ChEBI" id="CHEBI:33019"/>
        <dbReference type="ChEBI" id="CHEBI:82696"/>
        <dbReference type="ChEBI" id="CHEBI:456215"/>
        <dbReference type="EC" id="6.3.1.14"/>
    </reaction>
</comment>
<dbReference type="AlphaFoldDB" id="A0A6F9DBW3"/>
<dbReference type="CDD" id="cd01994">
    <property type="entry name" value="AANH_PF0828-like"/>
    <property type="match status" value="1"/>
</dbReference>
<evidence type="ECO:0000256" key="10">
    <source>
        <dbReference type="ARBA" id="ARBA00031552"/>
    </source>
</evidence>
<evidence type="ECO:0000256" key="12">
    <source>
        <dbReference type="ARBA" id="ARBA00048108"/>
    </source>
</evidence>
<dbReference type="InterPro" id="IPR035959">
    <property type="entry name" value="RutC-like_sf"/>
</dbReference>
<sequence length="656" mass="73397">MRVVALISGGKDSCFNMMHCRAMGHEIVALANLQPKVDGEADSFMYQSVGHEAISLYAEAMQLPLYRRTIQGTSKLTTMNYTPVNDDEVEDLFELLKSIKEEIEFDAVSCGAILSDYQRIRVEGVCSRLNLHSLTYLWRQDQTKILLDMIKSGVDAILIKVAALGLDQQHLGKSLAAMQHHLFELNSKYGCHVCGEGGEYETFTLDCPLFKKCIVIDDQEIVIHSDDGFAPVSYLRLKFFHLEEKAKTIFDFSQLVPKFCNDTSKEENTNINNLKKKSAEEADLSFSTEFHQTHMPSVTINGPICTISVIIGCLDMQELSENNIKDCMKNALTKTMGILESKGHNMKDLCYIHLYVANMEHFQMINSVYKTFFNQNPPARVCVGLQLSNSKDSKSNVLMSIDCVSWKPEKTKNKVMHVQGISHWAPANIGPYSQCVQRGNTFFVAGQIGLVPGSMELVEGGICAQGSLSLKHVKSVLTAMDAKLDYKDIAQCVCYVTDENHIKPASSIWDKTVSKDCILYVVVPSLPKQALIEWQVIAVKQDNDLNILEDSNENDRIQLKFIMKDRSKLVTDLQNTLQGLFQDITEEIKSYENIGLHALQIRLYYALDGISLDTMIGLCKSLTNVAVACVPVNSIFVHNSENSVILSAFCVMHSIS</sequence>
<dbReference type="NCBIfam" id="TIGR00290">
    <property type="entry name" value="MJ0570_dom"/>
    <property type="match status" value="1"/>
</dbReference>
<reference evidence="14" key="1">
    <citation type="submission" date="2020-04" db="EMBL/GenBank/DDBJ databases">
        <authorList>
            <person name="Neveu A P."/>
        </authorList>
    </citation>
    <scope>NUCLEOTIDE SEQUENCE</scope>
    <source>
        <tissue evidence="14">Whole embryo</tissue>
    </source>
</reference>
<evidence type="ECO:0000256" key="6">
    <source>
        <dbReference type="ARBA" id="ARBA00022741"/>
    </source>
</evidence>
<dbReference type="SUPFAM" id="SSF52402">
    <property type="entry name" value="Adenine nucleotide alpha hydrolases-like"/>
    <property type="match status" value="1"/>
</dbReference>